<organism evidence="5 6">
    <name type="scientific">Plectonema cf. radiosum LEGE 06105</name>
    <dbReference type="NCBI Taxonomy" id="945769"/>
    <lineage>
        <taxon>Bacteria</taxon>
        <taxon>Bacillati</taxon>
        <taxon>Cyanobacteriota</taxon>
        <taxon>Cyanophyceae</taxon>
        <taxon>Oscillatoriophycideae</taxon>
        <taxon>Oscillatoriales</taxon>
        <taxon>Microcoleaceae</taxon>
        <taxon>Plectonema</taxon>
    </lineage>
</organism>
<keyword evidence="6" id="KW-1185">Reference proteome</keyword>
<reference evidence="5" key="1">
    <citation type="submission" date="2020-10" db="EMBL/GenBank/DDBJ databases">
        <authorList>
            <person name="Castelo-Branco R."/>
            <person name="Eusebio N."/>
            <person name="Adriana R."/>
            <person name="Vieira A."/>
            <person name="Brugerolle De Fraissinette N."/>
            <person name="Rezende De Castro R."/>
            <person name="Schneider M.P."/>
            <person name="Vasconcelos V."/>
            <person name="Leao P.N."/>
        </authorList>
    </citation>
    <scope>NUCLEOTIDE SEQUENCE</scope>
    <source>
        <strain evidence="5">LEGE 06105</strain>
    </source>
</reference>
<dbReference type="InterPro" id="IPR000835">
    <property type="entry name" value="HTH_MarR-typ"/>
</dbReference>
<evidence type="ECO:0000256" key="2">
    <source>
        <dbReference type="ARBA" id="ARBA00023125"/>
    </source>
</evidence>
<dbReference type="GO" id="GO:0003700">
    <property type="term" value="F:DNA-binding transcription factor activity"/>
    <property type="evidence" value="ECO:0007669"/>
    <property type="project" value="InterPro"/>
</dbReference>
<evidence type="ECO:0000313" key="6">
    <source>
        <dbReference type="Proteomes" id="UP000620559"/>
    </source>
</evidence>
<dbReference type="PANTHER" id="PTHR42756">
    <property type="entry name" value="TRANSCRIPTIONAL REGULATOR, MARR"/>
    <property type="match status" value="1"/>
</dbReference>
<dbReference type="PROSITE" id="PS50995">
    <property type="entry name" value="HTH_MARR_2"/>
    <property type="match status" value="1"/>
</dbReference>
<accession>A0A8J7K3V5</accession>
<dbReference type="GO" id="GO:0003677">
    <property type="term" value="F:DNA binding"/>
    <property type="evidence" value="ECO:0007669"/>
    <property type="project" value="UniProtKB-KW"/>
</dbReference>
<dbReference type="InterPro" id="IPR036390">
    <property type="entry name" value="WH_DNA-bd_sf"/>
</dbReference>
<dbReference type="PANTHER" id="PTHR42756:SF1">
    <property type="entry name" value="TRANSCRIPTIONAL REPRESSOR OF EMRAB OPERON"/>
    <property type="match status" value="1"/>
</dbReference>
<feature type="domain" description="HTH marR-type" evidence="4">
    <location>
        <begin position="2"/>
        <end position="134"/>
    </location>
</feature>
<dbReference type="Proteomes" id="UP000620559">
    <property type="component" value="Unassembled WGS sequence"/>
</dbReference>
<gene>
    <name evidence="5" type="ORF">IQ247_26495</name>
</gene>
<evidence type="ECO:0000313" key="5">
    <source>
        <dbReference type="EMBL" id="MBE9216166.1"/>
    </source>
</evidence>
<comment type="caution">
    <text evidence="5">The sequence shown here is derived from an EMBL/GenBank/DDBJ whole genome shotgun (WGS) entry which is preliminary data.</text>
</comment>
<dbReference type="RefSeq" id="WP_193924589.1">
    <property type="nucleotide sequence ID" value="NZ_JADEWL010000144.1"/>
</dbReference>
<keyword evidence="3" id="KW-0804">Transcription</keyword>
<dbReference type="Gene3D" id="1.10.10.10">
    <property type="entry name" value="Winged helix-like DNA-binding domain superfamily/Winged helix DNA-binding domain"/>
    <property type="match status" value="1"/>
</dbReference>
<proteinExistence type="predicted"/>
<protein>
    <submittedName>
        <fullName evidence="5">MarR family transcriptional regulator</fullName>
    </submittedName>
</protein>
<name>A0A8J7K3V5_9CYAN</name>
<evidence type="ECO:0000256" key="1">
    <source>
        <dbReference type="ARBA" id="ARBA00023015"/>
    </source>
</evidence>
<sequence>MNLQLINLIGASAIAISDSIQNAAEETTRNTASFPAALVIIDRYPTITVDLLGQYLQLSQSGAARLVERLVDQNLVERHQGNDRRFVHLRLTLAGKVMVEEIQQAKVEAVSNLLKPLTTQEQQLLLSLLSKMAGQYSSTEVVEEYICRFCDIDECPLLVCKQKIETWQEKG</sequence>
<dbReference type="Pfam" id="PF12802">
    <property type="entry name" value="MarR_2"/>
    <property type="match status" value="1"/>
</dbReference>
<dbReference type="AlphaFoldDB" id="A0A8J7K3V5"/>
<dbReference type="InterPro" id="IPR036388">
    <property type="entry name" value="WH-like_DNA-bd_sf"/>
</dbReference>
<evidence type="ECO:0000259" key="4">
    <source>
        <dbReference type="PROSITE" id="PS50995"/>
    </source>
</evidence>
<keyword evidence="1" id="KW-0805">Transcription regulation</keyword>
<dbReference type="EMBL" id="JADEWL010000144">
    <property type="protein sequence ID" value="MBE9216166.1"/>
    <property type="molecule type" value="Genomic_DNA"/>
</dbReference>
<dbReference type="SMART" id="SM00347">
    <property type="entry name" value="HTH_MARR"/>
    <property type="match status" value="1"/>
</dbReference>
<dbReference type="SUPFAM" id="SSF46785">
    <property type="entry name" value="Winged helix' DNA-binding domain"/>
    <property type="match status" value="1"/>
</dbReference>
<evidence type="ECO:0000256" key="3">
    <source>
        <dbReference type="ARBA" id="ARBA00023163"/>
    </source>
</evidence>
<keyword evidence="2" id="KW-0238">DNA-binding</keyword>